<organism evidence="2 3">
    <name type="scientific">Bursaphelenchus xylophilus</name>
    <name type="common">Pinewood nematode worm</name>
    <name type="synonym">Aphelenchoides xylophilus</name>
    <dbReference type="NCBI Taxonomy" id="6326"/>
    <lineage>
        <taxon>Eukaryota</taxon>
        <taxon>Metazoa</taxon>
        <taxon>Ecdysozoa</taxon>
        <taxon>Nematoda</taxon>
        <taxon>Chromadorea</taxon>
        <taxon>Rhabditida</taxon>
        <taxon>Tylenchina</taxon>
        <taxon>Tylenchomorpha</taxon>
        <taxon>Aphelenchoidea</taxon>
        <taxon>Aphelenchoididae</taxon>
        <taxon>Bursaphelenchus</taxon>
    </lineage>
</organism>
<keyword evidence="3" id="KW-1185">Reference proteome</keyword>
<feature type="compositionally biased region" description="Polar residues" evidence="1">
    <location>
        <begin position="245"/>
        <end position="259"/>
    </location>
</feature>
<feature type="region of interest" description="Disordered" evidence="1">
    <location>
        <begin position="508"/>
        <end position="577"/>
    </location>
</feature>
<protein>
    <submittedName>
        <fullName evidence="2">(pine wood nematode) hypothetical protein</fullName>
    </submittedName>
</protein>
<feature type="compositionally biased region" description="Pro residues" evidence="1">
    <location>
        <begin position="459"/>
        <end position="468"/>
    </location>
</feature>
<feature type="region of interest" description="Disordered" evidence="1">
    <location>
        <begin position="627"/>
        <end position="678"/>
    </location>
</feature>
<feature type="compositionally biased region" description="Polar residues" evidence="1">
    <location>
        <begin position="354"/>
        <end position="372"/>
    </location>
</feature>
<feature type="compositionally biased region" description="Basic and acidic residues" evidence="1">
    <location>
        <begin position="304"/>
        <end position="316"/>
    </location>
</feature>
<dbReference type="Proteomes" id="UP000582659">
    <property type="component" value="Unassembled WGS sequence"/>
</dbReference>
<feature type="compositionally biased region" description="Polar residues" evidence="1">
    <location>
        <begin position="521"/>
        <end position="535"/>
    </location>
</feature>
<evidence type="ECO:0000313" key="3">
    <source>
        <dbReference type="Proteomes" id="UP000659654"/>
    </source>
</evidence>
<evidence type="ECO:0000313" key="2">
    <source>
        <dbReference type="EMBL" id="CAD5220699.1"/>
    </source>
</evidence>
<feature type="region of interest" description="Disordered" evidence="1">
    <location>
        <begin position="304"/>
        <end position="323"/>
    </location>
</feature>
<proteinExistence type="predicted"/>
<feature type="region of interest" description="Disordered" evidence="1">
    <location>
        <begin position="342"/>
        <end position="385"/>
    </location>
</feature>
<sequence>MVIRSSLRHLLFLRGYLTLTKDMPLGHISYSREDFLALKCQAHEALLPQHMSNAEYLNADGQFVPDKYVEGMWRTEKGSGKKKTDIPDAFSNGSSLSPQRRGFSSGCKEVSSNDDTSLRRRALNNNLPAASQNSKRPKNGLKTSNTLSFNKKFGRKDEKNEEMPEWMDGGPTDHNEIITLGGFEEDQKASGDHKDKPFNLRDLMKKPNEEVSQAQSSVLPDSDLEFAAQFGLLDVGSISKPALSMSNEAPKQSRLSQFFSEKPKESPTSTLPPAVAMLLKGARGNQPVERHAQAMDERTLLDHFARSERAPEPLKEPEEDSWDADVEELKKVLSDYTPGETITNFDLKKETPKPVQSTQSPPVQSIPPQTLSMQGQPVQPPPAPGAPFLPMPPNMPRMPQMGLPMVPGPNGFPMIHPAFIAQVEHWAAAGQLDLSNPRVESMLNHIKYQKQLMGVPNMPFMPPMPPPSSSGERSYGPPSSMPSSRSSPAPTRMKPAFDLVPTAVMLQQTKQQHKEDRETPGTLTDKSRSGSNSSLAGRRPSNPPEMSQPMGGMPSAPQMNPSFMGPPPSMGPFGPGGYAQMALQMDAKRLQEAQQRGDAAAVAYLQNSIQTQLQALSCLQNAAAQNMGHAPPMAPHPMASQIPRQSDSPFNRPSNESPMGSVHSNQSADPFRQQNPGLPTVFQKLTQFHDQQRSGPSNLSILNKLPPHVRPMTVEELEKQLASS</sequence>
<reference evidence="2" key="1">
    <citation type="submission" date="2020-09" db="EMBL/GenBank/DDBJ databases">
        <authorList>
            <person name="Kikuchi T."/>
        </authorList>
    </citation>
    <scope>NUCLEOTIDE SEQUENCE</scope>
    <source>
        <strain evidence="2">Ka4C1</strain>
    </source>
</reference>
<gene>
    <name evidence="2" type="ORF">BXYJ_LOCUS6309</name>
</gene>
<feature type="region of interest" description="Disordered" evidence="1">
    <location>
        <begin position="457"/>
        <end position="494"/>
    </location>
</feature>
<dbReference type="OrthoDB" id="8916892at2759"/>
<feature type="compositionally biased region" description="Basic and acidic residues" evidence="1">
    <location>
        <begin position="75"/>
        <end position="86"/>
    </location>
</feature>
<feature type="region of interest" description="Disordered" evidence="1">
    <location>
        <begin position="245"/>
        <end position="271"/>
    </location>
</feature>
<feature type="compositionally biased region" description="Polar residues" evidence="1">
    <location>
        <begin position="123"/>
        <end position="134"/>
    </location>
</feature>
<name>A0A7I8WK74_BURXY</name>
<feature type="compositionally biased region" description="Low complexity" evidence="1">
    <location>
        <begin position="474"/>
        <end position="490"/>
    </location>
</feature>
<accession>A0A7I8WK74</accession>
<evidence type="ECO:0000256" key="1">
    <source>
        <dbReference type="SAM" id="MobiDB-lite"/>
    </source>
</evidence>
<dbReference type="AlphaFoldDB" id="A0A7I8WK74"/>
<feature type="compositionally biased region" description="Polar residues" evidence="1">
    <location>
        <begin position="642"/>
        <end position="678"/>
    </location>
</feature>
<dbReference type="EMBL" id="CAJFCV020000003">
    <property type="protein sequence ID" value="CAG9107001.1"/>
    <property type="molecule type" value="Genomic_DNA"/>
</dbReference>
<dbReference type="Proteomes" id="UP000659654">
    <property type="component" value="Unassembled WGS sequence"/>
</dbReference>
<feature type="region of interest" description="Disordered" evidence="1">
    <location>
        <begin position="75"/>
        <end position="172"/>
    </location>
</feature>
<dbReference type="EMBL" id="CAJFDI010000003">
    <property type="protein sequence ID" value="CAD5220699.1"/>
    <property type="molecule type" value="Genomic_DNA"/>
</dbReference>
<dbReference type="SMR" id="A0A7I8WK74"/>
<comment type="caution">
    <text evidence="2">The sequence shown here is derived from an EMBL/GenBank/DDBJ whole genome shotgun (WGS) entry which is preliminary data.</text>
</comment>